<feature type="domain" description="Pyrrolo-quinoline quinone repeat" evidence="3">
    <location>
        <begin position="359"/>
        <end position="463"/>
    </location>
</feature>
<dbReference type="PANTHER" id="PTHR34512:SF30">
    <property type="entry name" value="OUTER MEMBRANE PROTEIN ASSEMBLY FACTOR BAMB"/>
    <property type="match status" value="1"/>
</dbReference>
<name>A0A510V083_9CELL</name>
<evidence type="ECO:0000313" key="5">
    <source>
        <dbReference type="Proteomes" id="UP000321118"/>
    </source>
</evidence>
<sequence length="494" mass="51199">MGPVRRMQQVEVVDDDRPVAAAEQPPVAGRARRWGVALLVMALVLVGTQVVLAARDRAASARFAQLPGVLRPVDPDLVARWAVDEADAEVLTEGAEIGGLLVGVRTGPDGAQSVVALDPQTGSDRWATALADPDPALGQRGARASRTSCAPVPDGEQDGTEELVACLVSDALLGTSARGRLTLARVPTTSRVVVVNAADGRVVADRTAPAALTFALLPGLAVVAAPGADGHAEVTAQDLLTGEVRWRHTSPRPELDRAGDVSGFDLVTVGDLVAVTEAGSAVTLLAADGTVARERERYDRLSRDEAGARLEVLSGYLAFRPVTTIVQPGRDDRRIPGRLVHRAVDDGSLPDVELIEGSRMQALDPASGDAVWQADRHTSGPVLVLRGLVYCTSGDSAGEIVAFDGRTGSVVWTANAGTYDQLARLMTDGRVLLVGLTPGEDAAAGSLSAYSLTGGERLWQAPLPGGLDAAWTQGHLLVAGESGDPAPSAVLGSS</sequence>
<comment type="caution">
    <text evidence="4">The sequence shown here is derived from an EMBL/GenBank/DDBJ whole genome shotgun (WGS) entry which is preliminary data.</text>
</comment>
<dbReference type="Proteomes" id="UP000321118">
    <property type="component" value="Unassembled WGS sequence"/>
</dbReference>
<dbReference type="AlphaFoldDB" id="A0A510V083"/>
<keyword evidence="2" id="KW-0812">Transmembrane</keyword>
<dbReference type="InterPro" id="IPR015943">
    <property type="entry name" value="WD40/YVTN_repeat-like_dom_sf"/>
</dbReference>
<dbReference type="SUPFAM" id="SSF50998">
    <property type="entry name" value="Quinoprotein alcohol dehydrogenase-like"/>
    <property type="match status" value="1"/>
</dbReference>
<gene>
    <name evidence="4" type="ORF">CXY01_06760</name>
</gene>
<protein>
    <recommendedName>
        <fullName evidence="3">Pyrrolo-quinoline quinone repeat domain-containing protein</fullName>
    </recommendedName>
</protein>
<dbReference type="Gene3D" id="2.130.10.10">
    <property type="entry name" value="YVTN repeat-like/Quinoprotein amine dehydrogenase"/>
    <property type="match status" value="2"/>
</dbReference>
<evidence type="ECO:0000256" key="1">
    <source>
        <dbReference type="SAM" id="MobiDB-lite"/>
    </source>
</evidence>
<feature type="region of interest" description="Disordered" evidence="1">
    <location>
        <begin position="133"/>
        <end position="156"/>
    </location>
</feature>
<dbReference type="EMBL" id="BJUB01000002">
    <property type="protein sequence ID" value="GEK20156.1"/>
    <property type="molecule type" value="Genomic_DNA"/>
</dbReference>
<evidence type="ECO:0000259" key="3">
    <source>
        <dbReference type="Pfam" id="PF13360"/>
    </source>
</evidence>
<dbReference type="SMART" id="SM00564">
    <property type="entry name" value="PQQ"/>
    <property type="match status" value="2"/>
</dbReference>
<dbReference type="PANTHER" id="PTHR34512">
    <property type="entry name" value="CELL SURFACE PROTEIN"/>
    <property type="match status" value="1"/>
</dbReference>
<keyword evidence="2" id="KW-1133">Transmembrane helix</keyword>
<dbReference type="InterPro" id="IPR002372">
    <property type="entry name" value="PQQ_rpt_dom"/>
</dbReference>
<accession>A0A510V083</accession>
<organism evidence="4 5">
    <name type="scientific">Cellulomonas xylanilytica</name>
    <dbReference type="NCBI Taxonomy" id="233583"/>
    <lineage>
        <taxon>Bacteria</taxon>
        <taxon>Bacillati</taxon>
        <taxon>Actinomycetota</taxon>
        <taxon>Actinomycetes</taxon>
        <taxon>Micrococcales</taxon>
        <taxon>Cellulomonadaceae</taxon>
        <taxon>Cellulomonas</taxon>
    </lineage>
</organism>
<evidence type="ECO:0000256" key="2">
    <source>
        <dbReference type="SAM" id="Phobius"/>
    </source>
</evidence>
<evidence type="ECO:0000313" key="4">
    <source>
        <dbReference type="EMBL" id="GEK20156.1"/>
    </source>
</evidence>
<dbReference type="Pfam" id="PF13360">
    <property type="entry name" value="PQQ_2"/>
    <property type="match status" value="2"/>
</dbReference>
<feature type="transmembrane region" description="Helical" evidence="2">
    <location>
        <begin position="34"/>
        <end position="54"/>
    </location>
</feature>
<dbReference type="InterPro" id="IPR011047">
    <property type="entry name" value="Quinoprotein_ADH-like_sf"/>
</dbReference>
<keyword evidence="5" id="KW-1185">Reference proteome</keyword>
<keyword evidence="2" id="KW-0472">Membrane</keyword>
<dbReference type="InterPro" id="IPR018391">
    <property type="entry name" value="PQQ_b-propeller_rpt"/>
</dbReference>
<proteinExistence type="predicted"/>
<feature type="domain" description="Pyrrolo-quinoline quinone repeat" evidence="3">
    <location>
        <begin position="112"/>
        <end position="297"/>
    </location>
</feature>
<reference evidence="4 5" key="1">
    <citation type="submission" date="2019-07" db="EMBL/GenBank/DDBJ databases">
        <title>Whole genome shotgun sequence of Cellulomonas xylanilytica NBRC 101102.</title>
        <authorList>
            <person name="Hosoyama A."/>
            <person name="Uohara A."/>
            <person name="Ohji S."/>
            <person name="Ichikawa N."/>
        </authorList>
    </citation>
    <scope>NUCLEOTIDE SEQUENCE [LARGE SCALE GENOMIC DNA]</scope>
    <source>
        <strain evidence="4 5">NBRC 101102</strain>
    </source>
</reference>